<dbReference type="Proteomes" id="UP000663281">
    <property type="component" value="Chromosome"/>
</dbReference>
<feature type="region of interest" description="Disordered" evidence="1">
    <location>
        <begin position="835"/>
        <end position="857"/>
    </location>
</feature>
<feature type="domain" description="Mannosylglycerate hydrolase MGH1-like glycoside hydrolase" evidence="4">
    <location>
        <begin position="387"/>
        <end position="817"/>
    </location>
</feature>
<proteinExistence type="predicted"/>
<name>A0A975ALB7_9GAMM</name>
<evidence type="ECO:0000256" key="2">
    <source>
        <dbReference type="SAM" id="SignalP"/>
    </source>
</evidence>
<accession>A0A975ALB7</accession>
<feature type="chain" id="PRO_5037823227" evidence="2">
    <location>
        <begin position="51"/>
        <end position="857"/>
    </location>
</feature>
<dbReference type="InterPro" id="IPR001661">
    <property type="entry name" value="Glyco_hydro_37"/>
</dbReference>
<dbReference type="GO" id="GO:0004558">
    <property type="term" value="F:alpha-1,4-glucosidase activity"/>
    <property type="evidence" value="ECO:0007669"/>
    <property type="project" value="UniProtKB-EC"/>
</dbReference>
<evidence type="ECO:0000313" key="6">
    <source>
        <dbReference type="Proteomes" id="UP000663281"/>
    </source>
</evidence>
<dbReference type="NCBIfam" id="NF007525">
    <property type="entry name" value="PRK10137.1"/>
    <property type="match status" value="1"/>
</dbReference>
<dbReference type="InterPro" id="IPR012341">
    <property type="entry name" value="6hp_glycosidase-like_sf"/>
</dbReference>
<dbReference type="EMBL" id="CP071504">
    <property type="protein sequence ID" value="QSX31035.1"/>
    <property type="molecule type" value="Genomic_DNA"/>
</dbReference>
<keyword evidence="5" id="KW-0326">Glycosidase</keyword>
<dbReference type="Gene3D" id="3.30.1390.40">
    <property type="entry name" value="Ribosomal protein L30p/L7e"/>
    <property type="match status" value="1"/>
</dbReference>
<dbReference type="AlphaFoldDB" id="A0A975ALB7"/>
<dbReference type="PANTHER" id="PTHR23403:SF1">
    <property type="entry name" value="TREHALASE"/>
    <property type="match status" value="1"/>
</dbReference>
<protein>
    <submittedName>
        <fullName evidence="5">Alpha-glucosidase</fullName>
        <ecNumber evidence="5">3.2.1.20</ecNumber>
    </submittedName>
</protein>
<reference evidence="5 6" key="1">
    <citation type="submission" date="2021-03" db="EMBL/GenBank/DDBJ databases">
        <title>Novel species identification of genus Shewanella.</title>
        <authorList>
            <person name="Liu G."/>
            <person name="Zhang Q."/>
        </authorList>
    </citation>
    <scope>NUCLEOTIDE SEQUENCE [LARGE SCALE GENOMIC DNA]</scope>
    <source>
        <strain evidence="5 6">FJAT-53726</strain>
    </source>
</reference>
<dbReference type="GO" id="GO:0005993">
    <property type="term" value="P:trehalose catabolic process"/>
    <property type="evidence" value="ECO:0007669"/>
    <property type="project" value="TreeGrafter"/>
</dbReference>
<dbReference type="Gene3D" id="1.50.10.10">
    <property type="match status" value="1"/>
</dbReference>
<organism evidence="5 6">
    <name type="scientific">Shewanella cyperi</name>
    <dbReference type="NCBI Taxonomy" id="2814292"/>
    <lineage>
        <taxon>Bacteria</taxon>
        <taxon>Pseudomonadati</taxon>
        <taxon>Pseudomonadota</taxon>
        <taxon>Gammaproteobacteria</taxon>
        <taxon>Alteromonadales</taxon>
        <taxon>Shewanellaceae</taxon>
        <taxon>Shewanella</taxon>
    </lineage>
</organism>
<evidence type="ECO:0000256" key="1">
    <source>
        <dbReference type="SAM" id="MobiDB-lite"/>
    </source>
</evidence>
<dbReference type="PANTHER" id="PTHR23403">
    <property type="entry name" value="TREHALASE"/>
    <property type="match status" value="1"/>
</dbReference>
<feature type="domain" description="Glucosidase YgjK N-terminal" evidence="3">
    <location>
        <begin position="81"/>
        <end position="311"/>
    </location>
</feature>
<dbReference type="Pfam" id="PF21152">
    <property type="entry name" value="YgjK_N"/>
    <property type="match status" value="1"/>
</dbReference>
<feature type="signal peptide" evidence="2">
    <location>
        <begin position="1"/>
        <end position="50"/>
    </location>
</feature>
<keyword evidence="2" id="KW-0732">Signal</keyword>
<dbReference type="InterPro" id="IPR008928">
    <property type="entry name" value="6-hairpin_glycosidase_sf"/>
</dbReference>
<dbReference type="GO" id="GO:0004555">
    <property type="term" value="F:alpha,alpha-trehalase activity"/>
    <property type="evidence" value="ECO:0007669"/>
    <property type="project" value="InterPro"/>
</dbReference>
<dbReference type="InterPro" id="IPR048450">
    <property type="entry name" value="YgjK_N"/>
</dbReference>
<evidence type="ECO:0000313" key="5">
    <source>
        <dbReference type="EMBL" id="QSX31035.1"/>
    </source>
</evidence>
<dbReference type="Gene3D" id="2.70.98.50">
    <property type="entry name" value="putative glycoside hydrolase family protein from bacillus halodurans"/>
    <property type="match status" value="1"/>
</dbReference>
<dbReference type="Pfam" id="PF22422">
    <property type="entry name" value="MGH1-like_GH"/>
    <property type="match status" value="1"/>
</dbReference>
<evidence type="ECO:0000259" key="4">
    <source>
        <dbReference type="Pfam" id="PF22422"/>
    </source>
</evidence>
<dbReference type="KEGG" id="scyp:JYB88_05165"/>
<evidence type="ECO:0000259" key="3">
    <source>
        <dbReference type="Pfam" id="PF21152"/>
    </source>
</evidence>
<dbReference type="SUPFAM" id="SSF48208">
    <property type="entry name" value="Six-hairpin glycosidases"/>
    <property type="match status" value="1"/>
</dbReference>
<sequence length="857" mass="94605">MNVCPMPIAKTLFPRRYPIPAPGLFRPESAALLCALAVLSTLAGTAQAHAKAQAQTQSPVKAQALTATKAQTGECTPSVLDRSGEPSLMQQFDSYGNQAFNPLADAGAWHGYLLPQSPKAGFSGPLIVAQEFSLYLAPMLEQLQPSIDGRPLDFANADSQMQACAGELRQRFSWPELTLKLALRFVDGRSALIRTELINTSHKPLPLTLEWRGELLNRLNQHKGPLWPAGKVPSWQPTSGGLSLSFPELQQGFTGYFTAGAGLDISRSLASDSSVTELGYLSRSKLTLNAGESRLIWSRERYTLSPDEAESGDLGMTEDRLSALWQQSGERWRAYLNQGMPELNSYLPQSLAQKSLETLLGNWRSPAGALLHDAVTPSLTARAFDGAWAWDSWKHAAALSYFAPELAKNQIRALFDYQIQADDTLRPQDAGMIIDTVFYNRDSLRGGSGENWNERNSKPPLAAWAVWYLRDDPAFIREMYPKLVAYHNWWYRNRDHDGNGLAEYGAALHPAHQDSEGRMRFYLKPKGTVPAGCEPLEDGWLECAGLDDYRTLAQSQDYQALESPAQQAAGWESGMDNAARFGFIDDSQLSAYAAKYYDGDLTRARRDWLPGFVENRHGGKLVGYSIDQESVELNAYLAQEKALLGQMAALLGDKQAAANWQKDAKALAARINSDFFDSESGFYYDRELGSGKLLTRRGMGPEGWSPLWTAVAGPAQAQAVRRNMLDPKAFNTPVPLGTAARSAPAFDPHSYWRGRVWLDQWYFGVSGLARYGFLDDARALTAKLLSNAEALKGSAPIRENYHPLTGEMQGATNFSWSAAHLYLWYRESAAAEAQIQAHAQAPTPAQTQTQAEAQLHH</sequence>
<dbReference type="EC" id="3.2.1.20" evidence="5"/>
<dbReference type="InterPro" id="IPR054491">
    <property type="entry name" value="MGH1-like_GH"/>
</dbReference>
<dbReference type="RefSeq" id="WP_207325708.1">
    <property type="nucleotide sequence ID" value="NZ_CP071504.1"/>
</dbReference>
<keyword evidence="6" id="KW-1185">Reference proteome</keyword>
<gene>
    <name evidence="5" type="primary">ygjK</name>
    <name evidence="5" type="ORF">JYB88_05165</name>
</gene>
<keyword evidence="5" id="KW-0378">Hydrolase</keyword>